<dbReference type="InterPro" id="IPR050812">
    <property type="entry name" value="Preph/Arog_dehydrog"/>
</dbReference>
<dbReference type="GO" id="GO:0047794">
    <property type="term" value="F:cyclohexadienyl dehydrogenase activity"/>
    <property type="evidence" value="ECO:0007669"/>
    <property type="project" value="UniProtKB-EC"/>
</dbReference>
<evidence type="ECO:0000313" key="4">
    <source>
        <dbReference type="EMBL" id="QDQ43152.1"/>
    </source>
</evidence>
<dbReference type="PROSITE" id="PS51176">
    <property type="entry name" value="PDH_ADH"/>
    <property type="match status" value="1"/>
</dbReference>
<organism evidence="4 6">
    <name type="scientific">Methylacidiphilum kamchatkense Kam1</name>
    <dbReference type="NCBI Taxonomy" id="1202785"/>
    <lineage>
        <taxon>Bacteria</taxon>
        <taxon>Pseudomonadati</taxon>
        <taxon>Verrucomicrobiota</taxon>
        <taxon>Methylacidiphilae</taxon>
        <taxon>Methylacidiphilales</taxon>
        <taxon>Methylacidiphilaceae</taxon>
        <taxon>Methylacidiphilum (ex Ratnadevi et al. 2023)</taxon>
    </lineage>
</organism>
<dbReference type="InterPro" id="IPR036291">
    <property type="entry name" value="NAD(P)-bd_dom_sf"/>
</dbReference>
<dbReference type="GO" id="GO:0004665">
    <property type="term" value="F:prephenate dehydrogenase (NADP+) activity"/>
    <property type="evidence" value="ECO:0007669"/>
    <property type="project" value="InterPro"/>
</dbReference>
<dbReference type="FunFam" id="3.40.50.720:FF:000208">
    <property type="entry name" value="Prephenate dehydrogenase"/>
    <property type="match status" value="1"/>
</dbReference>
<dbReference type="EMBL" id="JQNX01000002">
    <property type="protein sequence ID" value="KIE58966.1"/>
    <property type="molecule type" value="Genomic_DNA"/>
</dbReference>
<dbReference type="InterPro" id="IPR008927">
    <property type="entry name" value="6-PGluconate_DH-like_C_sf"/>
</dbReference>
<reference evidence="4" key="2">
    <citation type="journal article" date="2019" name="BMC Genomics">
        <title>Complete genome sequence analysis of the thermoacidophilic verrucomicrobial methanotroph 'Candidatus Methylacidiphilum kamchatkense' strain Kam1 and comparison with its closest relatives.</title>
        <authorList>
            <person name="Kruse T."/>
            <person name="Ratnadevi C.M."/>
            <person name="Erikstad H.A."/>
            <person name="Birkeland N.K."/>
        </authorList>
    </citation>
    <scope>NUCLEOTIDE SEQUENCE</scope>
    <source>
        <strain evidence="4">Kam1</strain>
    </source>
</reference>
<dbReference type="Gene3D" id="1.10.3660.10">
    <property type="entry name" value="6-phosphogluconate dehydrogenase C-terminal like domain"/>
    <property type="match status" value="1"/>
</dbReference>
<protein>
    <submittedName>
        <fullName evidence="3 4">Prephenate dehydrogenase</fullName>
        <ecNumber evidence="4">1.3.1.12</ecNumber>
        <ecNumber evidence="4">1.3.1.43</ecNumber>
    </submittedName>
</protein>
<dbReference type="Proteomes" id="UP000031594">
    <property type="component" value="Unassembled WGS sequence"/>
</dbReference>
<reference evidence="6" key="3">
    <citation type="submission" date="2019-03" db="EMBL/GenBank/DDBJ databases">
        <title>Complete genome of Methylacidiphilum kamchatkense Kam1.</title>
        <authorList>
            <person name="Kruse T."/>
            <person name="Murarilal Ratnadevi C."/>
            <person name="Erikstad H.-A."/>
            <person name="Birkeland N.-K."/>
        </authorList>
    </citation>
    <scope>NUCLEOTIDE SEQUENCE [LARGE SCALE GENOMIC DNA]</scope>
    <source>
        <strain evidence="6">kam1</strain>
    </source>
</reference>
<dbReference type="GO" id="GO:0006571">
    <property type="term" value="P:tyrosine biosynthetic process"/>
    <property type="evidence" value="ECO:0007669"/>
    <property type="project" value="InterPro"/>
</dbReference>
<dbReference type="OrthoDB" id="9802008at2"/>
<dbReference type="PANTHER" id="PTHR21363:SF0">
    <property type="entry name" value="PREPHENATE DEHYDROGENASE [NADP(+)]"/>
    <property type="match status" value="1"/>
</dbReference>
<dbReference type="Proteomes" id="UP000315925">
    <property type="component" value="Chromosome"/>
</dbReference>
<dbReference type="InterPro" id="IPR046826">
    <property type="entry name" value="PDH_N"/>
</dbReference>
<name>A0A0C1RVJ6_9BACT</name>
<dbReference type="Gene3D" id="3.40.50.720">
    <property type="entry name" value="NAD(P)-binding Rossmann-like Domain"/>
    <property type="match status" value="1"/>
</dbReference>
<dbReference type="SUPFAM" id="SSF51735">
    <property type="entry name" value="NAD(P)-binding Rossmann-fold domains"/>
    <property type="match status" value="1"/>
</dbReference>
<evidence type="ECO:0000313" key="5">
    <source>
        <dbReference type="Proteomes" id="UP000031594"/>
    </source>
</evidence>
<gene>
    <name evidence="3" type="ORF">A946_02610</name>
    <name evidence="4" type="ORF">kam1_1941</name>
</gene>
<dbReference type="Pfam" id="PF20463">
    <property type="entry name" value="PDH_C"/>
    <property type="match status" value="1"/>
</dbReference>
<dbReference type="EMBL" id="CP037899">
    <property type="protein sequence ID" value="QDQ43152.1"/>
    <property type="molecule type" value="Genomic_DNA"/>
</dbReference>
<evidence type="ECO:0000256" key="1">
    <source>
        <dbReference type="ARBA" id="ARBA00023002"/>
    </source>
</evidence>
<accession>A0A0C1RVJ6</accession>
<dbReference type="STRING" id="1202785.A946_02610"/>
<evidence type="ECO:0000313" key="6">
    <source>
        <dbReference type="Proteomes" id="UP000315925"/>
    </source>
</evidence>
<keyword evidence="5" id="KW-1185">Reference proteome</keyword>
<dbReference type="InterPro" id="IPR046825">
    <property type="entry name" value="PDH_C"/>
</dbReference>
<dbReference type="EC" id="1.3.1.12" evidence="4"/>
<evidence type="ECO:0000313" key="3">
    <source>
        <dbReference type="EMBL" id="KIE58966.1"/>
    </source>
</evidence>
<dbReference type="RefSeq" id="WP_039720884.1">
    <property type="nucleotide sequence ID" value="NZ_CP037899.1"/>
</dbReference>
<reference evidence="3 5" key="1">
    <citation type="submission" date="2014-08" db="EMBL/GenBank/DDBJ databases">
        <title>Methylacidiphilum kamchatkense strain Kam1 draft genome sequence.</title>
        <authorList>
            <person name="Birkeland N.-K."/>
            <person name="Erikstad H.A."/>
        </authorList>
    </citation>
    <scope>NUCLEOTIDE SEQUENCE [LARGE SCALE GENOMIC DNA]</scope>
    <source>
        <strain evidence="3 5">Kam1</strain>
    </source>
</reference>
<evidence type="ECO:0000259" key="2">
    <source>
        <dbReference type="PROSITE" id="PS51176"/>
    </source>
</evidence>
<dbReference type="EC" id="1.3.1.43" evidence="4"/>
<sequence>MNKKTFPIDTITIIGPGLIGGSIAKAVKERGLCKKLAIAAREEELDVVKRSGLEADLYSQLASSIAGADLVVICVPFDALKTILLQIKDHIEPQTVITDVISVKKEVMTLFSEFLGEKVEWIGSHPMAGSERSGFDAANSSLFEGSITILTPANHVSPLAIDCLKTFWEKLGSLPIALSAEEHDALVSEISHLPHLLAAVLIESVSSESLQLVGPGFKDTTRIAAGCPRLWKSILMANRHYVQKVGEKFILQFQNALHILQQGDENALFELLNKAQAIRKRLEKK</sequence>
<dbReference type="GO" id="GO:0070403">
    <property type="term" value="F:NAD+ binding"/>
    <property type="evidence" value="ECO:0007669"/>
    <property type="project" value="InterPro"/>
</dbReference>
<keyword evidence="1 4" id="KW-0560">Oxidoreductase</keyword>
<proteinExistence type="predicted"/>
<dbReference type="AlphaFoldDB" id="A0A0C1RVJ6"/>
<dbReference type="KEGG" id="mkc:kam1_1941"/>
<dbReference type="Pfam" id="PF02153">
    <property type="entry name" value="PDH_N"/>
    <property type="match status" value="1"/>
</dbReference>
<dbReference type="InterPro" id="IPR003099">
    <property type="entry name" value="Prephen_DH"/>
</dbReference>
<feature type="domain" description="Prephenate/arogenate dehydrogenase" evidence="2">
    <location>
        <begin position="9"/>
        <end position="285"/>
    </location>
</feature>
<dbReference type="SUPFAM" id="SSF48179">
    <property type="entry name" value="6-phosphogluconate dehydrogenase C-terminal domain-like"/>
    <property type="match status" value="1"/>
</dbReference>
<dbReference type="PANTHER" id="PTHR21363">
    <property type="entry name" value="PREPHENATE DEHYDROGENASE"/>
    <property type="match status" value="1"/>
</dbReference>
<dbReference type="GO" id="GO:0008977">
    <property type="term" value="F:prephenate dehydrogenase (NAD+) activity"/>
    <property type="evidence" value="ECO:0007669"/>
    <property type="project" value="UniProtKB-EC"/>
</dbReference>